<name>A0A1M5GFY6_9BRAD</name>
<organism evidence="1 2">
    <name type="scientific">Bradyrhizobium erythrophlei</name>
    <dbReference type="NCBI Taxonomy" id="1437360"/>
    <lineage>
        <taxon>Bacteria</taxon>
        <taxon>Pseudomonadati</taxon>
        <taxon>Pseudomonadota</taxon>
        <taxon>Alphaproteobacteria</taxon>
        <taxon>Hyphomicrobiales</taxon>
        <taxon>Nitrobacteraceae</taxon>
        <taxon>Bradyrhizobium</taxon>
    </lineage>
</organism>
<evidence type="ECO:0000313" key="1">
    <source>
        <dbReference type="EMBL" id="SHG02700.1"/>
    </source>
</evidence>
<evidence type="ECO:0000313" key="2">
    <source>
        <dbReference type="Proteomes" id="UP000190675"/>
    </source>
</evidence>
<sequence>MWWFGRGERKEIWDEEIRWPIGDIEAAHRIREICRSAADSAAKIAGAADRSDNKKKSETERYERAAKVAMEIAIKISDDLLRDSAVRQIVNLCVTGNDLKRARILFRAIGAGSIREDVLNEHPVLRE</sequence>
<dbReference type="RefSeq" id="WP_079563995.1">
    <property type="nucleotide sequence ID" value="NZ_LT670818.1"/>
</dbReference>
<dbReference type="AlphaFoldDB" id="A0A1M5GFY6"/>
<dbReference type="OrthoDB" id="8230562at2"/>
<dbReference type="Proteomes" id="UP000190675">
    <property type="component" value="Chromosome I"/>
</dbReference>
<dbReference type="EMBL" id="LT670818">
    <property type="protein sequence ID" value="SHG02700.1"/>
    <property type="molecule type" value="Genomic_DNA"/>
</dbReference>
<proteinExistence type="predicted"/>
<gene>
    <name evidence="1" type="ORF">SAMN05444169_0129</name>
</gene>
<reference evidence="1 2" key="1">
    <citation type="submission" date="2016-11" db="EMBL/GenBank/DDBJ databases">
        <authorList>
            <person name="Jaros S."/>
            <person name="Januszkiewicz K."/>
            <person name="Wedrychowicz H."/>
        </authorList>
    </citation>
    <scope>NUCLEOTIDE SEQUENCE [LARGE SCALE GENOMIC DNA]</scope>
    <source>
        <strain evidence="1 2">GAS242</strain>
    </source>
</reference>
<accession>A0A1M5GFY6</accession>
<protein>
    <submittedName>
        <fullName evidence="1">Uncharacterized protein</fullName>
    </submittedName>
</protein>